<dbReference type="InterPro" id="IPR036527">
    <property type="entry name" value="SCP2_sterol-bd_dom_sf"/>
</dbReference>
<dbReference type="Gene3D" id="1.10.287.4290">
    <property type="match status" value="1"/>
</dbReference>
<dbReference type="EMBL" id="CAADRA010005647">
    <property type="protein sequence ID" value="VFT91935.1"/>
    <property type="molecule type" value="Genomic_DNA"/>
</dbReference>
<sequence>MLRFDGQVALITGAAGGLGQEWAKALHSRGATCVLVDIDQRVLQLTPPSSESAAKWECVVANCANERSGRQVVEHVLTTHGRVDILLHATTQVQDAAFRKMTRTQWDMVLDNDLTSAFTMTRAVWAAMRQQNYGRILLCTSASGLYGNFGQVNYATTKSGILGLTKALSIEGRKYKIGVNALAAVAGTTLTQSVMPEDVFHRLKPEYTSPFVVYLCHATCGENGSVLETGGGWIGKLRLQRSVGVGFPLAATPEAVASSWAQVTNFAHATYPASTQDSFAAMLDNVNHPPTTLRTPHAAAVAAVFDRLRATLATKREPLRSSGMLEWAIGDAHYTVGLSTNTVTVGHDQAAELVLIMTEVDFLALVAGTLRPQQAMASKKLTLRGDLKLAMRLQPLLTLLQDPIVAKL</sequence>
<dbReference type="Gene3D" id="3.40.50.720">
    <property type="entry name" value="NAD(P)-binding Rossmann-like Domain"/>
    <property type="match status" value="1"/>
</dbReference>
<dbReference type="InterPro" id="IPR020904">
    <property type="entry name" value="Sc_DH/Rdtase_CS"/>
</dbReference>
<accession>A0A485L3E5</accession>
<evidence type="ECO:0000256" key="3">
    <source>
        <dbReference type="ARBA" id="ARBA00023002"/>
    </source>
</evidence>
<dbReference type="GO" id="GO:0005777">
    <property type="term" value="C:peroxisome"/>
    <property type="evidence" value="ECO:0007669"/>
    <property type="project" value="UniProtKB-SubCell"/>
</dbReference>
<dbReference type="PROSITE" id="PS00061">
    <property type="entry name" value="ADH_SHORT"/>
    <property type="match status" value="1"/>
</dbReference>
<keyword evidence="4" id="KW-0576">Peroxisome</keyword>
<reference evidence="7 8" key="1">
    <citation type="submission" date="2019-03" db="EMBL/GenBank/DDBJ databases">
        <authorList>
            <person name="Gaulin E."/>
            <person name="Dumas B."/>
        </authorList>
    </citation>
    <scope>NUCLEOTIDE SEQUENCE [LARGE SCALE GENOMIC DNA]</scope>
    <source>
        <strain evidence="7">CBS 568.67</strain>
    </source>
</reference>
<proteinExistence type="inferred from homology"/>
<reference evidence="6" key="2">
    <citation type="submission" date="2019-06" db="EMBL/GenBank/DDBJ databases">
        <title>Genomics analysis of Aphanomyces spp. identifies a new class of oomycete effector associated with host adaptation.</title>
        <authorList>
            <person name="Gaulin E."/>
        </authorList>
    </citation>
    <scope>NUCLEOTIDE SEQUENCE</scope>
    <source>
        <strain evidence="6">CBS 578.67</strain>
    </source>
</reference>
<dbReference type="Pfam" id="PF02036">
    <property type="entry name" value="SCP2"/>
    <property type="match status" value="1"/>
</dbReference>
<dbReference type="PANTHER" id="PTHR45024">
    <property type="entry name" value="DEHYDROGENASES, SHORT CHAIN"/>
    <property type="match status" value="1"/>
</dbReference>
<dbReference type="InterPro" id="IPR057326">
    <property type="entry name" value="KR_dom"/>
</dbReference>
<dbReference type="Gene3D" id="3.30.1050.10">
    <property type="entry name" value="SCP2 sterol-binding domain"/>
    <property type="match status" value="1"/>
</dbReference>
<comment type="similarity">
    <text evidence="2">Belongs to the short-chain dehydrogenases/reductases (SDR) family.</text>
</comment>
<keyword evidence="3" id="KW-0560">Oxidoreductase</keyword>
<evidence type="ECO:0000313" key="7">
    <source>
        <dbReference type="EMBL" id="VFT91935.1"/>
    </source>
</evidence>
<feature type="domain" description="Ketoreductase" evidence="5">
    <location>
        <begin position="7"/>
        <end position="174"/>
    </location>
</feature>
<evidence type="ECO:0000256" key="4">
    <source>
        <dbReference type="ARBA" id="ARBA00023140"/>
    </source>
</evidence>
<evidence type="ECO:0000259" key="5">
    <source>
        <dbReference type="SMART" id="SM00822"/>
    </source>
</evidence>
<dbReference type="AlphaFoldDB" id="A0A485L3E5"/>
<dbReference type="SUPFAM" id="SSF51735">
    <property type="entry name" value="NAD(P)-binding Rossmann-fold domains"/>
    <property type="match status" value="1"/>
</dbReference>
<dbReference type="PANTHER" id="PTHR45024:SF2">
    <property type="entry name" value="SCP2 DOMAIN-CONTAINING PROTEIN"/>
    <property type="match status" value="1"/>
</dbReference>
<evidence type="ECO:0000256" key="1">
    <source>
        <dbReference type="ARBA" id="ARBA00004275"/>
    </source>
</evidence>
<keyword evidence="8" id="KW-1185">Reference proteome</keyword>
<evidence type="ECO:0000313" key="8">
    <source>
        <dbReference type="Proteomes" id="UP000332933"/>
    </source>
</evidence>
<dbReference type="SUPFAM" id="SSF55718">
    <property type="entry name" value="SCP-like"/>
    <property type="match status" value="1"/>
</dbReference>
<organism evidence="7 8">
    <name type="scientific">Aphanomyces stellatus</name>
    <dbReference type="NCBI Taxonomy" id="120398"/>
    <lineage>
        <taxon>Eukaryota</taxon>
        <taxon>Sar</taxon>
        <taxon>Stramenopiles</taxon>
        <taxon>Oomycota</taxon>
        <taxon>Saprolegniomycetes</taxon>
        <taxon>Saprolegniales</taxon>
        <taxon>Verrucalvaceae</taxon>
        <taxon>Aphanomyces</taxon>
    </lineage>
</organism>
<protein>
    <submittedName>
        <fullName evidence="7">Aste57867_15125 protein</fullName>
    </submittedName>
</protein>
<dbReference type="OrthoDB" id="3592703at2759"/>
<dbReference type="Pfam" id="PF00106">
    <property type="entry name" value="adh_short"/>
    <property type="match status" value="1"/>
</dbReference>
<gene>
    <name evidence="7" type="primary">Aste57867_15125</name>
    <name evidence="6" type="ORF">As57867_015069</name>
    <name evidence="7" type="ORF">ASTE57867_15125</name>
</gene>
<dbReference type="EMBL" id="VJMH01005626">
    <property type="protein sequence ID" value="KAF0693957.1"/>
    <property type="molecule type" value="Genomic_DNA"/>
</dbReference>
<comment type="subcellular location">
    <subcellularLocation>
        <location evidence="1">Peroxisome</location>
    </subcellularLocation>
</comment>
<name>A0A485L3E5_9STRA</name>
<dbReference type="Proteomes" id="UP000332933">
    <property type="component" value="Unassembled WGS sequence"/>
</dbReference>
<evidence type="ECO:0000313" key="6">
    <source>
        <dbReference type="EMBL" id="KAF0693957.1"/>
    </source>
</evidence>
<dbReference type="InterPro" id="IPR003033">
    <property type="entry name" value="SCP2_sterol-bd_dom"/>
</dbReference>
<dbReference type="PRINTS" id="PR00081">
    <property type="entry name" value="GDHRDH"/>
</dbReference>
<dbReference type="SMART" id="SM00822">
    <property type="entry name" value="PKS_KR"/>
    <property type="match status" value="1"/>
</dbReference>
<evidence type="ECO:0000256" key="2">
    <source>
        <dbReference type="ARBA" id="ARBA00006484"/>
    </source>
</evidence>
<dbReference type="InterPro" id="IPR051687">
    <property type="entry name" value="Peroxisomal_Beta-Oxidation"/>
</dbReference>
<dbReference type="GO" id="GO:0016491">
    <property type="term" value="F:oxidoreductase activity"/>
    <property type="evidence" value="ECO:0007669"/>
    <property type="project" value="UniProtKB-KW"/>
</dbReference>
<dbReference type="InterPro" id="IPR036291">
    <property type="entry name" value="NAD(P)-bd_dom_sf"/>
</dbReference>
<dbReference type="InterPro" id="IPR002347">
    <property type="entry name" value="SDR_fam"/>
</dbReference>